<proteinExistence type="predicted"/>
<keyword evidence="7" id="KW-1185">Reference proteome</keyword>
<dbReference type="InterPro" id="IPR001878">
    <property type="entry name" value="Znf_CCHC"/>
</dbReference>
<dbReference type="PROSITE" id="PS50158">
    <property type="entry name" value="ZF_CCHC"/>
    <property type="match status" value="2"/>
</dbReference>
<dbReference type="SUPFAM" id="SSF48464">
    <property type="entry name" value="ENTH/VHS domain"/>
    <property type="match status" value="1"/>
</dbReference>
<protein>
    <submittedName>
        <fullName evidence="6">Uncharacterized protein</fullName>
    </submittedName>
</protein>
<name>A0A7R9GDG2_9CRUS</name>
<dbReference type="InterPro" id="IPR036875">
    <property type="entry name" value="Znf_CCHC_sf"/>
</dbReference>
<gene>
    <name evidence="6" type="ORF">NMOB1V02_LOCUS4534</name>
</gene>
<keyword evidence="1" id="KW-0863">Zinc-finger</keyword>
<evidence type="ECO:0000313" key="7">
    <source>
        <dbReference type="Proteomes" id="UP000678499"/>
    </source>
</evidence>
<sequence>MGERDEVCESFAIELQELFSNSKPLINMLTMLAEENRAQAAQLVSIIETHLNQVSAEKKLPTLYLMDSIIKNVGKTYAPLFTPNLVKNFKHTFDAVNEETRELMFKLRQTWSEILPKKILHHIDKAVHESDPAWPVSQPGGTYSKTSVNASRQQSPVLPPEKRQRPSRIDKLQKFSVELTEKKRRCLEAKIQRCQLEIEGLQQNNPTALKNLAEIDKEIESLEYDVKILEKALKPEKIECEAAIAEDAPKMMSTENVAVPVVSPPKDPRLARRREVAEEVIRPPQALSPVSPLSSPSDTESFAGPNSVIPRKSSVVPKELQNRRQVHPPPDGAASPIMADRSRLKADARRVPRIPGQGLLPTPTATNQPSVEVKPAQPPPVRENVVQKKPESAKKILDTKKIDQKLLSKKDRNVLPRIPKVPREQPLPTGSRRRPAPNSLLRSDGIPEKKVAQMQETGLVHAETSLSDVDLRDFTAPATAMEPQASHHNVGVKIDSKTVENPVSIGNGPLTVQKPKFDELEGLFGSEDTDLRQMAVQPPVANVAVTPQVLPVVQMGIPNVAVIPAAPNSLSVGLSWPSGSLPPPLPPPPAPWAAFKPIQDFRPTRLPMDSRCPFPGATLDKQRFNMTEGGGDVFHDRWGGSGNFRREIPPVVDTRFTNNEDLKAQLRVTDSAALRVDSERNGSSSSMSMTEKKSVNPVEELEFGRKSVIEGKRKDDDDDGEYDPKSFTMRCMRCNSEGHIYRDCPKSVRTDIMKCSECGERGHREPNCPVKLKAIAEAATKYCVEDPKRLSIDGILRDIRLCGRNIIAFFGNEEPRDLFFRTDDDSGDDGMRTVVIDETLRVDCRIGGPAVDFRLPGGSGAQHSVQIAGPLREIVLDGVGYGCFFGGEGVSIELDGVRRPVRIEGNPPIVAVGDRKRTDVVIARITMFVRDEETPLCPRHPIPVCADGFPQQLRVRGQPVTLQFVNKMLGFRWNGRVYETRFEDEGETTVLMETGRPVHVRFSRLPLGFVAGAVDLVGLEEADVGSVQLQQLPSSGNFADHLLALVLELREMMGLPGLQKQPVADLLSFFQPAPKDSVKASTGRPPNVQSLLSKLQEHGLLPATTGSIAKNGAMSVAKSIPIKDPTTVKEDNASVGEKMVEIEDDLAPINVLFSNERLRRRDKAVISTLSFGLQCKTCGFRFHSGVSNRYGAHLDWHFRQNKIKKQSKKRAESHPWCYQFSDWLKFERVDDSDEWNDDGQGLAGDADVDEIPSIALSELGAEKEPSCSACFEHFQSVYDRELEDYVVRPAVFHNGKLFHPLCLEDYIKRADDHVDVKETTEFKESEAVKQPAVEEVELDVHSVKVVSGELIPSSDAETGVEDAKTEAPESEVDNDDITEIPVPVVVHPVVTVTESDAEMDTSNKKDEADVVVFTEPVQVPVSPPGLTAIPVEEEAVVPVQEEAPLPIPDTPAEVEVPEIAVPVVEDQEMEEKEAEEDEEDDDIIMEEPPEKHYDVLTIEESDEEMDDADATGPRKPSSAEEIIETRVVYRNVVELEPEAVMDKFDFPIDPATVKQEPLDKDEISRLNSIIHAKFASSIDEGDDDITEVPAATVAAASLTGTSESLAPAPRIRINLAKSAAAPSPSSKPNSPEPPPGLVNKELTVFPPVEKGLKATPSHAEPVSAINSTVPDRVAVESSGDLRQRFDSPVEFTWHQGRFLNRNYRWDNQRLYKIHEFVHVGERFQSWVADSPQKRVVTLATHSSPDRLHWASVQAAQWNGPISLAIFVPGFEFVHMTLILEYLFHCYPEFAEKSAINLVYPASSPPMEATVKEVKTFSSKLGSPDCELAPPTKFAARLKAAVASVMIGRDQGKPSHYRSLPVPYPQNHLRNVARKTAPFEHVMLLDIDVVPSAGSCESLAEFFASEPTRAAVGVHPVKTVFILPTYELSERLKQVPRTKAELLQLVSKKLAQPYHIQVFQPNQFATNFSLWERDLTTASVGISHEVVDPPFFYEPFYVSKDIVPVHDERYIGYGFTRNTQVLETKLAGFKFFVLTPVFTCHWGLYKDRRSAKRPAWRERQNNMNNKLFQQAKKELSVKYGVKL</sequence>
<accession>A0A7R9GDG2</accession>
<dbReference type="OrthoDB" id="6479716at2759"/>
<evidence type="ECO:0000259" key="4">
    <source>
        <dbReference type="PROSITE" id="PS50158"/>
    </source>
</evidence>
<dbReference type="Gene3D" id="4.10.60.10">
    <property type="entry name" value="Zinc finger, CCHC-type"/>
    <property type="match status" value="1"/>
</dbReference>
<dbReference type="PROSITE" id="PS51391">
    <property type="entry name" value="CID"/>
    <property type="match status" value="1"/>
</dbReference>
<keyword evidence="2" id="KW-0175">Coiled coil</keyword>
<dbReference type="EMBL" id="CAJPEX010000713">
    <property type="protein sequence ID" value="CAG0916936.1"/>
    <property type="molecule type" value="Genomic_DNA"/>
</dbReference>
<feature type="compositionally biased region" description="Low complexity" evidence="3">
    <location>
        <begin position="283"/>
        <end position="297"/>
    </location>
</feature>
<feature type="region of interest" description="Disordered" evidence="3">
    <location>
        <begin position="1618"/>
        <end position="1641"/>
    </location>
</feature>
<dbReference type="Pfam" id="PF13896">
    <property type="entry name" value="Glyco_transf_49"/>
    <property type="match status" value="1"/>
</dbReference>
<dbReference type="CDD" id="cd16982">
    <property type="entry name" value="CID_Pcf11"/>
    <property type="match status" value="1"/>
</dbReference>
<evidence type="ECO:0000259" key="5">
    <source>
        <dbReference type="PROSITE" id="PS51391"/>
    </source>
</evidence>
<reference evidence="6" key="1">
    <citation type="submission" date="2020-11" db="EMBL/GenBank/DDBJ databases">
        <authorList>
            <person name="Tran Van P."/>
        </authorList>
    </citation>
    <scope>NUCLEOTIDE SEQUENCE</scope>
</reference>
<dbReference type="SMART" id="SM00343">
    <property type="entry name" value="ZnF_C2HC"/>
    <property type="match status" value="2"/>
</dbReference>
<dbReference type="GO" id="GO:0003729">
    <property type="term" value="F:mRNA binding"/>
    <property type="evidence" value="ECO:0007669"/>
    <property type="project" value="InterPro"/>
</dbReference>
<feature type="domain" description="CCHC-type" evidence="4">
    <location>
        <begin position="730"/>
        <end position="746"/>
    </location>
</feature>
<dbReference type="EMBL" id="OA882750">
    <property type="protein sequence ID" value="CAD7276784.1"/>
    <property type="molecule type" value="Genomic_DNA"/>
</dbReference>
<dbReference type="SUPFAM" id="SSF57756">
    <property type="entry name" value="Retrovirus zinc finger-like domains"/>
    <property type="match status" value="1"/>
</dbReference>
<dbReference type="Gene3D" id="1.25.40.90">
    <property type="match status" value="1"/>
</dbReference>
<dbReference type="GO" id="GO:0005737">
    <property type="term" value="C:cytoplasm"/>
    <property type="evidence" value="ECO:0007669"/>
    <property type="project" value="TreeGrafter"/>
</dbReference>
<dbReference type="InterPro" id="IPR006569">
    <property type="entry name" value="CID_dom"/>
</dbReference>
<dbReference type="SMART" id="SM00582">
    <property type="entry name" value="RPR"/>
    <property type="match status" value="1"/>
</dbReference>
<feature type="region of interest" description="Disordered" evidence="3">
    <location>
        <begin position="675"/>
        <end position="698"/>
    </location>
</feature>
<organism evidence="6">
    <name type="scientific">Notodromas monacha</name>
    <dbReference type="NCBI Taxonomy" id="399045"/>
    <lineage>
        <taxon>Eukaryota</taxon>
        <taxon>Metazoa</taxon>
        <taxon>Ecdysozoa</taxon>
        <taxon>Arthropoda</taxon>
        <taxon>Crustacea</taxon>
        <taxon>Oligostraca</taxon>
        <taxon>Ostracoda</taxon>
        <taxon>Podocopa</taxon>
        <taxon>Podocopida</taxon>
        <taxon>Cypridocopina</taxon>
        <taxon>Cypridoidea</taxon>
        <taxon>Cyprididae</taxon>
        <taxon>Notodromas</taxon>
    </lineage>
</organism>
<feature type="region of interest" description="Disordered" evidence="3">
    <location>
        <begin position="403"/>
        <end position="446"/>
    </location>
</feature>
<dbReference type="Pfam" id="PF04818">
    <property type="entry name" value="CID"/>
    <property type="match status" value="1"/>
</dbReference>
<evidence type="ECO:0000256" key="2">
    <source>
        <dbReference type="SAM" id="Coils"/>
    </source>
</evidence>
<evidence type="ECO:0000256" key="3">
    <source>
        <dbReference type="SAM" id="MobiDB-lite"/>
    </source>
</evidence>
<keyword evidence="1" id="KW-0862">Zinc</keyword>
<dbReference type="InterPro" id="IPR047415">
    <property type="entry name" value="Pcf11_CID"/>
</dbReference>
<feature type="compositionally biased region" description="Basic and acidic residues" evidence="3">
    <location>
        <begin position="266"/>
        <end position="281"/>
    </location>
</feature>
<dbReference type="GO" id="GO:0008270">
    <property type="term" value="F:zinc ion binding"/>
    <property type="evidence" value="ECO:0007669"/>
    <property type="project" value="UniProtKB-KW"/>
</dbReference>
<dbReference type="InterPro" id="IPR008942">
    <property type="entry name" value="ENTH_VHS"/>
</dbReference>
<feature type="region of interest" description="Disordered" evidence="3">
    <location>
        <begin position="260"/>
        <end position="391"/>
    </location>
</feature>
<dbReference type="PANTHER" id="PTHR15921:SF3">
    <property type="entry name" value="PRE-MRNA CLEAVAGE COMPLEX 2 PROTEIN PCF11"/>
    <property type="match status" value="1"/>
</dbReference>
<dbReference type="GO" id="GO:0006369">
    <property type="term" value="P:termination of RNA polymerase II transcription"/>
    <property type="evidence" value="ECO:0007669"/>
    <property type="project" value="InterPro"/>
</dbReference>
<dbReference type="PANTHER" id="PTHR15921">
    <property type="entry name" value="PRE-MRNA CLEAVAGE COMPLEX II"/>
    <property type="match status" value="1"/>
</dbReference>
<feature type="compositionally biased region" description="Basic and acidic residues" evidence="3">
    <location>
        <begin position="340"/>
        <end position="350"/>
    </location>
</feature>
<dbReference type="UniPathway" id="UPA00378"/>
<dbReference type="GO" id="GO:0031124">
    <property type="term" value="P:mRNA 3'-end processing"/>
    <property type="evidence" value="ECO:0007669"/>
    <property type="project" value="InterPro"/>
</dbReference>
<feature type="compositionally biased region" description="Basic and acidic residues" evidence="3">
    <location>
        <begin position="403"/>
        <end position="414"/>
    </location>
</feature>
<feature type="domain" description="CCHC-type" evidence="4">
    <location>
        <begin position="754"/>
        <end position="769"/>
    </location>
</feature>
<evidence type="ECO:0000313" key="6">
    <source>
        <dbReference type="EMBL" id="CAD7276784.1"/>
    </source>
</evidence>
<feature type="compositionally biased region" description="Polar residues" evidence="3">
    <location>
        <begin position="139"/>
        <end position="156"/>
    </location>
</feature>
<dbReference type="GO" id="GO:0005849">
    <property type="term" value="C:mRNA cleavage factor complex"/>
    <property type="evidence" value="ECO:0007669"/>
    <property type="project" value="TreeGrafter"/>
</dbReference>
<dbReference type="Proteomes" id="UP000678499">
    <property type="component" value="Unassembled WGS sequence"/>
</dbReference>
<feature type="domain" description="CID" evidence="5">
    <location>
        <begin position="3"/>
        <end position="131"/>
    </location>
</feature>
<evidence type="ECO:0000256" key="1">
    <source>
        <dbReference type="PROSITE-ProRule" id="PRU00047"/>
    </source>
</evidence>
<feature type="compositionally biased region" description="Low complexity" evidence="3">
    <location>
        <begin position="1618"/>
        <end position="1629"/>
    </location>
</feature>
<feature type="coiled-coil region" evidence="2">
    <location>
        <begin position="177"/>
        <end position="232"/>
    </location>
</feature>
<keyword evidence="1" id="KW-0479">Metal-binding</keyword>
<dbReference type="GO" id="GO:0000993">
    <property type="term" value="F:RNA polymerase II complex binding"/>
    <property type="evidence" value="ECO:0007669"/>
    <property type="project" value="InterPro"/>
</dbReference>
<dbReference type="InterPro" id="IPR045154">
    <property type="entry name" value="PCF11-like"/>
</dbReference>
<feature type="region of interest" description="Disordered" evidence="3">
    <location>
        <begin position="131"/>
        <end position="166"/>
    </location>
</feature>